<dbReference type="AlphaFoldDB" id="A0AB34JQS8"/>
<evidence type="ECO:0000259" key="2">
    <source>
        <dbReference type="PROSITE" id="PS50003"/>
    </source>
</evidence>
<dbReference type="SMART" id="SM00233">
    <property type="entry name" value="PH"/>
    <property type="match status" value="1"/>
</dbReference>
<dbReference type="Pfam" id="PF00169">
    <property type="entry name" value="PH"/>
    <property type="match status" value="1"/>
</dbReference>
<dbReference type="Gene3D" id="2.30.29.30">
    <property type="entry name" value="Pleckstrin-homology domain (PH domain)/Phosphotyrosine-binding domain (PTB)"/>
    <property type="match status" value="1"/>
</dbReference>
<sequence>MCRAAAQNGTAPPVSLTRKSGGSGGSGSMLQSGIATATACSSILPVSDSLGCARAEIPTALELHELAVSLSREATLVSTECMVLRREMEEVDAAAAAVPVRLARRLALLARRTDDSGARRAGPNAPPATPSRFASPSSAQQSLPSARWGEAAQAQESCAELDELDLLGSEELQQLISAQRTTHLRLVEDLQKIESKWKRVIATMALVPRERPPTSSGDHRRPPQLSSLGYGTRCFGVWEYSTSRGYPAGPSESSDVPLVLLVDVDSCSLQLYEDGELCDELCIEPELCLCPGYRSHHHWFNSAEPDRREASEGSASHCFCLPTSSRSSGFPLPLYADSSADCFELIAAVRAAGLQRPLMPLPLLHSGPLLREGSTPLSAWPEMWGVLLPAKLLLYPSEHSRKPQRVLSLVNAAVVPRGGSSLTLTIQSTRWQFKLAARDHASYNAWLAAFEHALPVEAEAAVTEPAQSTPGRVRAVSTNVAASFTELLTALSHTRVLATELRAGEAALTEAQRTARSTLEKMEAQLSQPRTLSLLSLSPFRTPSRGNVLSTSSSCSSRGASTLSSAPGAEQLRQLRLLNNAIRTDIHDKVSEIRRMQRAVVAMSANSWSWHRRLRDGSTLWENWRRAVTLHSLHEPRQPEEKPQQERGAIAADVAEGIWSIWTNRYGVRSDPSDANSALSRRQAHEDGEEDWFISIANKVFEV</sequence>
<evidence type="ECO:0000256" key="1">
    <source>
        <dbReference type="SAM" id="MobiDB-lite"/>
    </source>
</evidence>
<feature type="domain" description="PH" evidence="2">
    <location>
        <begin position="362"/>
        <end position="455"/>
    </location>
</feature>
<name>A0AB34JQS8_PRYPA</name>
<dbReference type="Proteomes" id="UP001515480">
    <property type="component" value="Unassembled WGS sequence"/>
</dbReference>
<gene>
    <name evidence="3" type="ORF">AB1Y20_019279</name>
</gene>
<feature type="region of interest" description="Disordered" evidence="1">
    <location>
        <begin position="1"/>
        <end position="28"/>
    </location>
</feature>
<protein>
    <recommendedName>
        <fullName evidence="2">PH domain-containing protein</fullName>
    </recommendedName>
</protein>
<feature type="compositionally biased region" description="Low complexity" evidence="1">
    <location>
        <begin position="549"/>
        <end position="566"/>
    </location>
</feature>
<dbReference type="InterPro" id="IPR011993">
    <property type="entry name" value="PH-like_dom_sf"/>
</dbReference>
<organism evidence="3 4">
    <name type="scientific">Prymnesium parvum</name>
    <name type="common">Toxic golden alga</name>
    <dbReference type="NCBI Taxonomy" id="97485"/>
    <lineage>
        <taxon>Eukaryota</taxon>
        <taxon>Haptista</taxon>
        <taxon>Haptophyta</taxon>
        <taxon>Prymnesiophyceae</taxon>
        <taxon>Prymnesiales</taxon>
        <taxon>Prymnesiaceae</taxon>
        <taxon>Prymnesium</taxon>
    </lineage>
</organism>
<feature type="region of interest" description="Disordered" evidence="1">
    <location>
        <begin position="113"/>
        <end position="149"/>
    </location>
</feature>
<proteinExistence type="predicted"/>
<evidence type="ECO:0000313" key="3">
    <source>
        <dbReference type="EMBL" id="KAL1524384.1"/>
    </source>
</evidence>
<dbReference type="PROSITE" id="PS50003">
    <property type="entry name" value="PH_DOMAIN"/>
    <property type="match status" value="1"/>
</dbReference>
<accession>A0AB34JQS8</accession>
<dbReference type="SUPFAM" id="SSF50729">
    <property type="entry name" value="PH domain-like"/>
    <property type="match status" value="1"/>
</dbReference>
<comment type="caution">
    <text evidence="3">The sequence shown here is derived from an EMBL/GenBank/DDBJ whole genome shotgun (WGS) entry which is preliminary data.</text>
</comment>
<dbReference type="EMBL" id="JBGBPQ010000005">
    <property type="protein sequence ID" value="KAL1524384.1"/>
    <property type="molecule type" value="Genomic_DNA"/>
</dbReference>
<keyword evidence="4" id="KW-1185">Reference proteome</keyword>
<dbReference type="InterPro" id="IPR001849">
    <property type="entry name" value="PH_domain"/>
</dbReference>
<feature type="region of interest" description="Disordered" evidence="1">
    <location>
        <begin position="546"/>
        <end position="567"/>
    </location>
</feature>
<evidence type="ECO:0000313" key="4">
    <source>
        <dbReference type="Proteomes" id="UP001515480"/>
    </source>
</evidence>
<feature type="compositionally biased region" description="Low complexity" evidence="1">
    <location>
        <begin position="134"/>
        <end position="146"/>
    </location>
</feature>
<reference evidence="3 4" key="1">
    <citation type="journal article" date="2024" name="Science">
        <title>Giant polyketide synthase enzymes in the biosynthesis of giant marine polyether toxins.</title>
        <authorList>
            <person name="Fallon T.R."/>
            <person name="Shende V.V."/>
            <person name="Wierzbicki I.H."/>
            <person name="Pendleton A.L."/>
            <person name="Watervoot N.F."/>
            <person name="Auber R.P."/>
            <person name="Gonzalez D.J."/>
            <person name="Wisecaver J.H."/>
            <person name="Moore B.S."/>
        </authorList>
    </citation>
    <scope>NUCLEOTIDE SEQUENCE [LARGE SCALE GENOMIC DNA]</scope>
    <source>
        <strain evidence="3 4">12B1</strain>
    </source>
</reference>